<dbReference type="SUPFAM" id="SSF56349">
    <property type="entry name" value="DNA breaking-rejoining enzymes"/>
    <property type="match status" value="1"/>
</dbReference>
<feature type="compositionally biased region" description="Basic and acidic residues" evidence="1">
    <location>
        <begin position="194"/>
        <end position="204"/>
    </location>
</feature>
<sequence length="656" mass="75087">MTSRAKLILKLCNSDSRDRASIDVTSNRLGIYEKNGIPNIHTGSESETYNATAIDAPLEDGVGKGETSGKVEDWLVNSDFWCVSRRRRSCSEPRSEPDHSETDKQYTELLPMREPNNLFLQYENRKLSESFHSDLEKELFEPVSHKSEKIKILDNIVIRAADIDSPNNCDPLRPLNKNNETSSISASFDDDQRDADFDPADYHLRNNTSNETDETYQDASYAPIADLNPINAIETEAAFQSLSQQIIKKHKRERISYVCSNRMRELARLLIAYRDIVGRTNVDFKQLLLPKNFDSVLSAVRIIVGYDPIKNTFKTPSLAMHLGTSLKLACQELSHLVLKETRGFRAQSPDLKTIWLKDIKNFKMLVESRWNIELASLANKDLMEKRWQKPLLLPLVSDIKIFRDECLKMAEECENVFRQGNDDRNTYKLLLNCTLALLIVFNRRRIGDIQYLKIADYKRDIRSDVNDFESVLTDVEKMLTSKYKRVVNGGKGNRAVVILIPELLQRFIDIILKNRDKYITSDNEYVFAVPGSTVPWGKGDVAIRALTKNMKLKNPTAISSNKLRKQIATVMQLLNLSKDESKQFAQFMGHTEKTHQEFYELPVDIYQTAKVSKILLASEKGIPAQYKGRSLADINFDENLEYAVENNGKFVICLFP</sequence>
<dbReference type="PANTHER" id="PTHR33480:SF1">
    <property type="entry name" value="TYR RECOMBINASE DOMAIN-CONTAINING PROTEIN"/>
    <property type="match status" value="1"/>
</dbReference>
<organism evidence="2 3">
    <name type="scientific">Photinus pyralis</name>
    <name type="common">Common eastern firefly</name>
    <name type="synonym">Lampyris pyralis</name>
    <dbReference type="NCBI Taxonomy" id="7054"/>
    <lineage>
        <taxon>Eukaryota</taxon>
        <taxon>Metazoa</taxon>
        <taxon>Ecdysozoa</taxon>
        <taxon>Arthropoda</taxon>
        <taxon>Hexapoda</taxon>
        <taxon>Insecta</taxon>
        <taxon>Pterygota</taxon>
        <taxon>Neoptera</taxon>
        <taxon>Endopterygota</taxon>
        <taxon>Coleoptera</taxon>
        <taxon>Polyphaga</taxon>
        <taxon>Elateriformia</taxon>
        <taxon>Elateroidea</taxon>
        <taxon>Lampyridae</taxon>
        <taxon>Lampyrinae</taxon>
        <taxon>Photinus</taxon>
    </lineage>
</organism>
<evidence type="ECO:0000256" key="1">
    <source>
        <dbReference type="SAM" id="MobiDB-lite"/>
    </source>
</evidence>
<evidence type="ECO:0000313" key="3">
    <source>
        <dbReference type="Proteomes" id="UP000327044"/>
    </source>
</evidence>
<accession>A0A5N4A360</accession>
<dbReference type="GO" id="GO:0003677">
    <property type="term" value="F:DNA binding"/>
    <property type="evidence" value="ECO:0007669"/>
    <property type="project" value="InterPro"/>
</dbReference>
<dbReference type="Proteomes" id="UP000327044">
    <property type="component" value="Unassembled WGS sequence"/>
</dbReference>
<comment type="caution">
    <text evidence="2">The sequence shown here is derived from an EMBL/GenBank/DDBJ whole genome shotgun (WGS) entry which is preliminary data.</text>
</comment>
<dbReference type="PANTHER" id="PTHR33480">
    <property type="entry name" value="SET DOMAIN-CONTAINING PROTEIN-RELATED"/>
    <property type="match status" value="1"/>
</dbReference>
<name>A0A5N4A360_PHOPY</name>
<feature type="compositionally biased region" description="Polar residues" evidence="1">
    <location>
        <begin position="176"/>
        <end position="186"/>
    </location>
</feature>
<dbReference type="EMBL" id="VVIM01000011">
    <property type="protein sequence ID" value="KAB0791718.1"/>
    <property type="molecule type" value="Genomic_DNA"/>
</dbReference>
<feature type="region of interest" description="Disordered" evidence="1">
    <location>
        <begin position="167"/>
        <end position="215"/>
    </location>
</feature>
<evidence type="ECO:0000313" key="2">
    <source>
        <dbReference type="EMBL" id="KAB0791718.1"/>
    </source>
</evidence>
<reference evidence="2 3" key="1">
    <citation type="journal article" date="2018" name="Elife">
        <title>Firefly genomes illuminate parallel origins of bioluminescence in beetles.</title>
        <authorList>
            <person name="Fallon T.R."/>
            <person name="Lower S.E."/>
            <person name="Chang C.H."/>
            <person name="Bessho-Uehara M."/>
            <person name="Martin G.J."/>
            <person name="Bewick A.J."/>
            <person name="Behringer M."/>
            <person name="Debat H.J."/>
            <person name="Wong I."/>
            <person name="Day J.C."/>
            <person name="Suvorov A."/>
            <person name="Silva C.J."/>
            <person name="Stanger-Hall K.F."/>
            <person name="Hall D.W."/>
            <person name="Schmitz R.J."/>
            <person name="Nelson D.R."/>
            <person name="Lewis S.M."/>
            <person name="Shigenobu S."/>
            <person name="Bybee S.M."/>
            <person name="Larracuente A.M."/>
            <person name="Oba Y."/>
            <person name="Weng J.K."/>
        </authorList>
    </citation>
    <scope>NUCLEOTIDE SEQUENCE [LARGE SCALE GENOMIC DNA]</scope>
    <source>
        <strain evidence="2">1611_PpyrPB1</strain>
        <tissue evidence="2">Whole body</tissue>
    </source>
</reference>
<protein>
    <submittedName>
        <fullName evidence="2">Uncharacterized protein</fullName>
    </submittedName>
</protein>
<dbReference type="InParanoid" id="A0A5N4A360"/>
<dbReference type="InterPro" id="IPR011010">
    <property type="entry name" value="DNA_brk_join_enz"/>
</dbReference>
<gene>
    <name evidence="2" type="ORF">PPYR_03518</name>
</gene>
<proteinExistence type="predicted"/>
<keyword evidence="3" id="KW-1185">Reference proteome</keyword>
<dbReference type="AlphaFoldDB" id="A0A5N4A360"/>